<evidence type="ECO:0000313" key="5">
    <source>
        <dbReference type="Proteomes" id="UP000002015"/>
    </source>
</evidence>
<dbReference type="PANTHER" id="PTHR43877:SF2">
    <property type="entry name" value="AMINOALKYLPHOSPHONATE N-ACETYLTRANSFERASE-RELATED"/>
    <property type="match status" value="1"/>
</dbReference>
<protein>
    <submittedName>
        <fullName evidence="4">Acetyltransferase</fullName>
    </submittedName>
</protein>
<dbReference type="eggNOG" id="COG1247">
    <property type="taxonomic scope" value="Bacteria"/>
</dbReference>
<dbReference type="Pfam" id="PF00583">
    <property type="entry name" value="Acetyltransf_1"/>
    <property type="match status" value="1"/>
</dbReference>
<keyword evidence="2" id="KW-0012">Acyltransferase</keyword>
<keyword evidence="1 4" id="KW-0808">Transferase</keyword>
<dbReference type="PROSITE" id="PS51186">
    <property type="entry name" value="GNAT"/>
    <property type="match status" value="1"/>
</dbReference>
<dbReference type="CDD" id="cd04301">
    <property type="entry name" value="NAT_SF"/>
    <property type="match status" value="1"/>
</dbReference>
<organism evidence="4 5">
    <name type="scientific">Shewanella sediminis (strain HAW-EB3)</name>
    <dbReference type="NCBI Taxonomy" id="425104"/>
    <lineage>
        <taxon>Bacteria</taxon>
        <taxon>Pseudomonadati</taxon>
        <taxon>Pseudomonadota</taxon>
        <taxon>Gammaproteobacteria</taxon>
        <taxon>Alteromonadales</taxon>
        <taxon>Shewanellaceae</taxon>
        <taxon>Shewanella</taxon>
    </lineage>
</organism>
<dbReference type="GO" id="GO:0016747">
    <property type="term" value="F:acyltransferase activity, transferring groups other than amino-acyl groups"/>
    <property type="evidence" value="ECO:0007669"/>
    <property type="project" value="InterPro"/>
</dbReference>
<sequence length="176" mass="18978">MDISVVESFETTGLASSQDVRDALSSLLIDSVDSGASVGFVTPFSHADAMAYWDGVEADINSGMRKLILACDGDEILGCVQLSTTDKRNGLHRGEVEKLMVRTSARGKGIAKKLMLKLEGLALELDRTLIVLDTRKGDVASTLYINLGYSFAGEIPNFALSSSGEYEATVLFYKEL</sequence>
<dbReference type="EMBL" id="CP000821">
    <property type="protein sequence ID" value="ABV38531.1"/>
    <property type="molecule type" value="Genomic_DNA"/>
</dbReference>
<dbReference type="InterPro" id="IPR050832">
    <property type="entry name" value="Bact_Acetyltransf"/>
</dbReference>
<gene>
    <name evidence="4" type="ordered locus">Ssed_3927</name>
</gene>
<dbReference type="HOGENOM" id="CLU_077728_1_1_6"/>
<name>A8G0A8_SHESH</name>
<dbReference type="Gene3D" id="3.40.630.30">
    <property type="match status" value="1"/>
</dbReference>
<reference evidence="4 5" key="1">
    <citation type="submission" date="2007-08" db="EMBL/GenBank/DDBJ databases">
        <title>Complete sequence of Shewanella sediminis HAW-EB3.</title>
        <authorList>
            <consortium name="US DOE Joint Genome Institute"/>
            <person name="Copeland A."/>
            <person name="Lucas S."/>
            <person name="Lapidus A."/>
            <person name="Barry K."/>
            <person name="Glavina del Rio T."/>
            <person name="Dalin E."/>
            <person name="Tice H."/>
            <person name="Pitluck S."/>
            <person name="Chertkov O."/>
            <person name="Brettin T."/>
            <person name="Bruce D."/>
            <person name="Detter J.C."/>
            <person name="Han C."/>
            <person name="Schmutz J."/>
            <person name="Larimer F."/>
            <person name="Land M."/>
            <person name="Hauser L."/>
            <person name="Kyrpides N."/>
            <person name="Kim E."/>
            <person name="Zhao J.-S."/>
            <person name="Richardson P."/>
        </authorList>
    </citation>
    <scope>NUCLEOTIDE SEQUENCE [LARGE SCALE GENOMIC DNA]</scope>
    <source>
        <strain evidence="4 5">HAW-EB3</strain>
    </source>
</reference>
<dbReference type="InterPro" id="IPR000182">
    <property type="entry name" value="GNAT_dom"/>
</dbReference>
<dbReference type="PANTHER" id="PTHR43877">
    <property type="entry name" value="AMINOALKYLPHOSPHONATE N-ACETYLTRANSFERASE-RELATED-RELATED"/>
    <property type="match status" value="1"/>
</dbReference>
<evidence type="ECO:0000256" key="2">
    <source>
        <dbReference type="ARBA" id="ARBA00023315"/>
    </source>
</evidence>
<evidence type="ECO:0000256" key="1">
    <source>
        <dbReference type="ARBA" id="ARBA00022679"/>
    </source>
</evidence>
<evidence type="ECO:0000259" key="3">
    <source>
        <dbReference type="PROSITE" id="PS51186"/>
    </source>
</evidence>
<evidence type="ECO:0000313" key="4">
    <source>
        <dbReference type="EMBL" id="ABV38531.1"/>
    </source>
</evidence>
<proteinExistence type="predicted"/>
<dbReference type="SUPFAM" id="SSF55729">
    <property type="entry name" value="Acyl-CoA N-acyltransferases (Nat)"/>
    <property type="match status" value="1"/>
</dbReference>
<accession>A8G0A8</accession>
<dbReference type="RefSeq" id="WP_012144261.1">
    <property type="nucleotide sequence ID" value="NC_009831.1"/>
</dbReference>
<dbReference type="InterPro" id="IPR016181">
    <property type="entry name" value="Acyl_CoA_acyltransferase"/>
</dbReference>
<dbReference type="STRING" id="425104.Ssed_3927"/>
<dbReference type="KEGG" id="sse:Ssed_3927"/>
<dbReference type="Proteomes" id="UP000002015">
    <property type="component" value="Chromosome"/>
</dbReference>
<dbReference type="AlphaFoldDB" id="A8G0A8"/>
<feature type="domain" description="N-acetyltransferase" evidence="3">
    <location>
        <begin position="27"/>
        <end position="176"/>
    </location>
</feature>
<keyword evidence="5" id="KW-1185">Reference proteome</keyword>